<evidence type="ECO:0000256" key="2">
    <source>
        <dbReference type="ARBA" id="ARBA00009592"/>
    </source>
</evidence>
<keyword evidence="11" id="KW-0325">Glycoprotein</keyword>
<dbReference type="PROSITE" id="PS51450">
    <property type="entry name" value="LRR"/>
    <property type="match status" value="1"/>
</dbReference>
<feature type="domain" description="Leucine-rich repeat-containing N-terminal plant-type" evidence="14">
    <location>
        <begin position="39"/>
        <end position="76"/>
    </location>
</feature>
<keyword evidence="4" id="KW-0433">Leucine-rich repeat</keyword>
<dbReference type="GO" id="GO:0005886">
    <property type="term" value="C:plasma membrane"/>
    <property type="evidence" value="ECO:0007669"/>
    <property type="project" value="UniProtKB-SubCell"/>
</dbReference>
<keyword evidence="8 12" id="KW-1133">Transmembrane helix</keyword>
<name>A0A0D9V2K9_9ORYZ</name>
<evidence type="ECO:0000256" key="7">
    <source>
        <dbReference type="ARBA" id="ARBA00022737"/>
    </source>
</evidence>
<evidence type="ECO:0000313" key="16">
    <source>
        <dbReference type="Proteomes" id="UP000032180"/>
    </source>
</evidence>
<reference evidence="15" key="3">
    <citation type="submission" date="2015-04" db="UniProtKB">
        <authorList>
            <consortium name="EnsemblPlants"/>
        </authorList>
    </citation>
    <scope>IDENTIFICATION</scope>
</reference>
<evidence type="ECO:0000259" key="14">
    <source>
        <dbReference type="Pfam" id="PF08263"/>
    </source>
</evidence>
<accession>A0A0D9V2K9</accession>
<dbReference type="STRING" id="77586.A0A0D9V2K9"/>
<feature type="chain" id="PRO_5002347423" description="Leucine-rich repeat-containing N-terminal plant-type domain-containing protein" evidence="13">
    <location>
        <begin position="28"/>
        <end position="827"/>
    </location>
</feature>
<proteinExistence type="inferred from homology"/>
<dbReference type="FunFam" id="3.80.10.10:FF:000213">
    <property type="entry name" value="Tyrosine-sulfated glycopeptide receptor 1"/>
    <property type="match status" value="1"/>
</dbReference>
<evidence type="ECO:0000256" key="13">
    <source>
        <dbReference type="SAM" id="SignalP"/>
    </source>
</evidence>
<dbReference type="AlphaFoldDB" id="A0A0D9V2K9"/>
<dbReference type="PANTHER" id="PTHR48063:SF93">
    <property type="entry name" value="LEUCINE-RICH REPEAT-CONTAINING N-TERMINAL PLANT-TYPE DOMAIN-CONTAINING PROTEIN"/>
    <property type="match status" value="1"/>
</dbReference>
<dbReference type="InterPro" id="IPR013210">
    <property type="entry name" value="LRR_N_plant-typ"/>
</dbReference>
<evidence type="ECO:0000256" key="10">
    <source>
        <dbReference type="ARBA" id="ARBA00023170"/>
    </source>
</evidence>
<feature type="signal peptide" evidence="13">
    <location>
        <begin position="1"/>
        <end position="27"/>
    </location>
</feature>
<dbReference type="Gene3D" id="3.80.10.10">
    <property type="entry name" value="Ribonuclease Inhibitor"/>
    <property type="match status" value="3"/>
</dbReference>
<dbReference type="Pfam" id="PF13855">
    <property type="entry name" value="LRR_8"/>
    <property type="match status" value="1"/>
</dbReference>
<keyword evidence="5 12" id="KW-0812">Transmembrane</keyword>
<dbReference type="InterPro" id="IPR046956">
    <property type="entry name" value="RLP23-like"/>
</dbReference>
<keyword evidence="9 12" id="KW-0472">Membrane</keyword>
<dbReference type="Pfam" id="PF08263">
    <property type="entry name" value="LRRNT_2"/>
    <property type="match status" value="1"/>
</dbReference>
<evidence type="ECO:0000256" key="3">
    <source>
        <dbReference type="ARBA" id="ARBA00022475"/>
    </source>
</evidence>
<dbReference type="Pfam" id="PF00560">
    <property type="entry name" value="LRR_1"/>
    <property type="match status" value="7"/>
</dbReference>
<evidence type="ECO:0000256" key="6">
    <source>
        <dbReference type="ARBA" id="ARBA00022729"/>
    </source>
</evidence>
<comment type="subcellular location">
    <subcellularLocation>
        <location evidence="1">Cell membrane</location>
        <topology evidence="1">Single-pass type I membrane protein</topology>
    </subcellularLocation>
</comment>
<dbReference type="HOGENOM" id="CLU_000288_18_3_1"/>
<comment type="similarity">
    <text evidence="2">Belongs to the RLP family.</text>
</comment>
<evidence type="ECO:0000256" key="1">
    <source>
        <dbReference type="ARBA" id="ARBA00004251"/>
    </source>
</evidence>
<reference evidence="16" key="2">
    <citation type="submission" date="2013-12" db="EMBL/GenBank/DDBJ databases">
        <authorList>
            <person name="Yu Y."/>
            <person name="Lee S."/>
            <person name="de Baynast K."/>
            <person name="Wissotski M."/>
            <person name="Liu L."/>
            <person name="Talag J."/>
            <person name="Goicoechea J."/>
            <person name="Angelova A."/>
            <person name="Jetty R."/>
            <person name="Kudrna D."/>
            <person name="Golser W."/>
            <person name="Rivera L."/>
            <person name="Zhang J."/>
            <person name="Wing R."/>
        </authorList>
    </citation>
    <scope>NUCLEOTIDE SEQUENCE</scope>
</reference>
<keyword evidence="10" id="KW-0675">Receptor</keyword>
<dbReference type="PANTHER" id="PTHR48063">
    <property type="entry name" value="LRR RECEPTOR-LIKE KINASE"/>
    <property type="match status" value="1"/>
</dbReference>
<evidence type="ECO:0000256" key="4">
    <source>
        <dbReference type="ARBA" id="ARBA00022614"/>
    </source>
</evidence>
<feature type="transmembrane region" description="Helical" evidence="12">
    <location>
        <begin position="778"/>
        <end position="797"/>
    </location>
</feature>
<evidence type="ECO:0000256" key="11">
    <source>
        <dbReference type="ARBA" id="ARBA00023180"/>
    </source>
</evidence>
<protein>
    <recommendedName>
        <fullName evidence="14">Leucine-rich repeat-containing N-terminal plant-type domain-containing protein</fullName>
    </recommendedName>
</protein>
<dbReference type="eggNOG" id="KOG0619">
    <property type="taxonomic scope" value="Eukaryota"/>
</dbReference>
<evidence type="ECO:0000256" key="12">
    <source>
        <dbReference type="SAM" id="Phobius"/>
    </source>
</evidence>
<dbReference type="FunFam" id="3.80.10.10:FF:000649">
    <property type="entry name" value="Leucine Rich Repeat family protein"/>
    <property type="match status" value="1"/>
</dbReference>
<keyword evidence="7" id="KW-0677">Repeat</keyword>
<organism evidence="15 16">
    <name type="scientific">Leersia perrieri</name>
    <dbReference type="NCBI Taxonomy" id="77586"/>
    <lineage>
        <taxon>Eukaryota</taxon>
        <taxon>Viridiplantae</taxon>
        <taxon>Streptophyta</taxon>
        <taxon>Embryophyta</taxon>
        <taxon>Tracheophyta</taxon>
        <taxon>Spermatophyta</taxon>
        <taxon>Magnoliopsida</taxon>
        <taxon>Liliopsida</taxon>
        <taxon>Poales</taxon>
        <taxon>Poaceae</taxon>
        <taxon>BOP clade</taxon>
        <taxon>Oryzoideae</taxon>
        <taxon>Oryzeae</taxon>
        <taxon>Oryzinae</taxon>
        <taxon>Leersia</taxon>
    </lineage>
</organism>
<dbReference type="SUPFAM" id="SSF52058">
    <property type="entry name" value="L domain-like"/>
    <property type="match status" value="2"/>
</dbReference>
<evidence type="ECO:0000313" key="15">
    <source>
        <dbReference type="EnsemblPlants" id="LPERR01G18520.1"/>
    </source>
</evidence>
<keyword evidence="6 13" id="KW-0732">Signal</keyword>
<keyword evidence="16" id="KW-1185">Reference proteome</keyword>
<reference evidence="15 16" key="1">
    <citation type="submission" date="2012-08" db="EMBL/GenBank/DDBJ databases">
        <title>Oryza genome evolution.</title>
        <authorList>
            <person name="Wing R.A."/>
        </authorList>
    </citation>
    <scope>NUCLEOTIDE SEQUENCE</scope>
</reference>
<keyword evidence="3" id="KW-1003">Cell membrane</keyword>
<dbReference type="PRINTS" id="PR00019">
    <property type="entry name" value="LEURICHRPT"/>
</dbReference>
<evidence type="ECO:0000256" key="8">
    <source>
        <dbReference type="ARBA" id="ARBA00022989"/>
    </source>
</evidence>
<dbReference type="Proteomes" id="UP000032180">
    <property type="component" value="Chromosome 1"/>
</dbReference>
<dbReference type="FunFam" id="3.80.10.10:FF:001347">
    <property type="entry name" value="LRR receptor-like serine/threonine-protein kinase GSO2"/>
    <property type="match status" value="1"/>
</dbReference>
<evidence type="ECO:0000256" key="9">
    <source>
        <dbReference type="ARBA" id="ARBA00023136"/>
    </source>
</evidence>
<dbReference type="Gramene" id="LPERR01G18520.1">
    <property type="protein sequence ID" value="LPERR01G18520.1"/>
    <property type="gene ID" value="LPERR01G18520"/>
</dbReference>
<dbReference type="EnsemblPlants" id="LPERR01G18520.1">
    <property type="protein sequence ID" value="LPERR01G18520.1"/>
    <property type="gene ID" value="LPERR01G18520"/>
</dbReference>
<dbReference type="InterPro" id="IPR001611">
    <property type="entry name" value="Leu-rich_rpt"/>
</dbReference>
<evidence type="ECO:0000256" key="5">
    <source>
        <dbReference type="ARBA" id="ARBA00022692"/>
    </source>
</evidence>
<sequence>MGKPMFLTQATMIISLLLSMYTSSCSSVGSGRQDRSCIASERAALLSIKEKLSDPGEQLSSWQGEECCSWKGIRCSNRTGHVVELDLRGDRCYHFIIDCLGGSEFTSTPSSLQHSNLTALEILDISDNKFGSKISPNWFWDVTNLKHLDISWSHFHGPLFPDDMRNMTALEEIHLAGNNLRGENPSNLKNLCNMKVIDIAYLEITKDISELREWLPKCSWIKLRQLDLSSNNFYGNLPDWLKLLTNLTYIDFQDNKLTGYTPIWLGTLTKLVVLQLSSNYLDGAIYEDHFKGLANLKVLGLAYNSLVMTVSSDWIPPFRLAIADLRSSRLGPRIPAWLRSQVGIQMLAMSNASITDSVPDWFWNLVSGATFLDLSKNQLTGMLPERMELMEAHLIDLSNNRLFGPVQKFPRKAIYIDFSSNSLSEKLPTDFATEVLYVLALQNNSISGTIPTSMCKMRYIRKLDLSNNMLTGEVPSCAQQADLNDFNEMVSLKLNDNNLSGVFPSFLQMCPKIVFVDLAYNQFSGILPAWLQKMAPFLALLRLRSNMFSGQIPIQYTKFQRLQYLDIAYNYLSGEIPTSIADLSAMNSPGDESSFQDMNITFAPTYGALDDLIFYTESTSVLTKGQQLDYSKQIIYMVNLDLSCNRLTGTIPVDISALVALKNVNLSWNNLSGGIPDNIGAIKELESLDLSHNRLSGEIPSSISTMIFLSHINLSYNNLSGRIPTGNQLQTLEDPASIYIGNINLCGPPLANTCPDNRTRMPIYPEERQGEHQMPSHLSVIIGFILGLWMVFCVMLLSRRWRHAYFVFIDGHCYRILETMVCVFHHK</sequence>
<dbReference type="InterPro" id="IPR032675">
    <property type="entry name" value="LRR_dom_sf"/>
</dbReference>